<dbReference type="Proteomes" id="UP000186143">
    <property type="component" value="Unassembled WGS sequence"/>
</dbReference>
<dbReference type="InterPro" id="IPR029058">
    <property type="entry name" value="AB_hydrolase_fold"/>
</dbReference>
<keyword evidence="1" id="KW-0732">Signal</keyword>
<dbReference type="PIRSF" id="PIRSF029063">
    <property type="entry name" value="IV_sec_VirJ"/>
    <property type="match status" value="1"/>
</dbReference>
<dbReference type="Gene3D" id="3.40.50.1820">
    <property type="entry name" value="alpha/beta hydrolase"/>
    <property type="match status" value="2"/>
</dbReference>
<protein>
    <submittedName>
        <fullName evidence="3">Type IV secretory pathway protein AcvB</fullName>
    </submittedName>
</protein>
<evidence type="ECO:0000313" key="3">
    <source>
        <dbReference type="EMBL" id="OLP52711.1"/>
    </source>
</evidence>
<feature type="signal peptide" evidence="1">
    <location>
        <begin position="1"/>
        <end position="22"/>
    </location>
</feature>
<dbReference type="RefSeq" id="WP_075637259.1">
    <property type="nucleotide sequence ID" value="NZ_MKIO01000047.1"/>
</dbReference>
<dbReference type="OrthoDB" id="9807916at2"/>
<sequence>MKHLSRVALLAATLTAGLPALAQVAMAQEKPTYDTGSIPADHIMVPTKALTGNVVLISDAKGWSAEDETRAKALVDKGVAVIGIDLPVYLKGLKPEEGDECIYTISDIESLAHQIQRAANSDSYRPPILAGIGEGGAMALAMIAQSPDATIGDAIAVDPLDSIPLTTQLCTPADKTLKDGRMTYGLTEGDLPAPVTVIFTPQAPKPGRDHVAALVKDHSDIATRDTTDPASDALDQAIADQVAAANASEGDNPLGLPLALLPAKPAYDTMAVFYSGDGGWRDIDKEVGSELQDAGIPVVGVDALRYFWSKRTPEETAEDLARIIDTYRRQWKVKHVLLIGYSFGADIIPATYNLLSQQNKDRVSQITLLALSRAVDYEISVQGWLGVDSSDSEGDSLKDIAKINPKLIQCIYGTEEDDDPCVKLKSTGVEAIGIEGGHHFDEDYEALAAQVVASLKRRLGQP</sequence>
<dbReference type="InterPro" id="IPR010333">
    <property type="entry name" value="VirJ"/>
</dbReference>
<accession>A0A1Q9ACS9</accession>
<evidence type="ECO:0000259" key="2">
    <source>
        <dbReference type="Pfam" id="PF06057"/>
    </source>
</evidence>
<dbReference type="AlphaFoldDB" id="A0A1Q9ACS9"/>
<dbReference type="InterPro" id="IPR011225">
    <property type="entry name" value="IV_sec_VirJ"/>
</dbReference>
<evidence type="ECO:0000313" key="4">
    <source>
        <dbReference type="Proteomes" id="UP000186143"/>
    </source>
</evidence>
<gene>
    <name evidence="3" type="ORF">BJF92_15015</name>
</gene>
<feature type="domain" description="Bacterial virulence" evidence="2">
    <location>
        <begin position="268"/>
        <end position="458"/>
    </location>
</feature>
<proteinExistence type="predicted"/>
<comment type="caution">
    <text evidence="3">The sequence shown here is derived from an EMBL/GenBank/DDBJ whole genome shotgun (WGS) entry which is preliminary data.</text>
</comment>
<reference evidence="3 4" key="1">
    <citation type="submission" date="2016-09" db="EMBL/GenBank/DDBJ databases">
        <title>Rhizobium sp. nov., a novel species isolated from the rice rhizosphere.</title>
        <authorList>
            <person name="Zhao J."/>
            <person name="Zhang X."/>
        </authorList>
    </citation>
    <scope>NUCLEOTIDE SEQUENCE [LARGE SCALE GENOMIC DNA]</scope>
    <source>
        <strain evidence="3 4">MH17</strain>
    </source>
</reference>
<dbReference type="SUPFAM" id="SSF53474">
    <property type="entry name" value="alpha/beta-Hydrolases"/>
    <property type="match status" value="2"/>
</dbReference>
<name>A0A1Q9ACS9_9HYPH</name>
<organism evidence="3 4">
    <name type="scientific">Xaviernesmea rhizosphaerae</name>
    <dbReference type="NCBI Taxonomy" id="1672749"/>
    <lineage>
        <taxon>Bacteria</taxon>
        <taxon>Pseudomonadati</taxon>
        <taxon>Pseudomonadota</taxon>
        <taxon>Alphaproteobacteria</taxon>
        <taxon>Hyphomicrobiales</taxon>
        <taxon>Rhizobiaceae</taxon>
        <taxon>Rhizobium/Agrobacterium group</taxon>
        <taxon>Xaviernesmea</taxon>
    </lineage>
</organism>
<dbReference type="EMBL" id="MKIO01000047">
    <property type="protein sequence ID" value="OLP52711.1"/>
    <property type="molecule type" value="Genomic_DNA"/>
</dbReference>
<dbReference type="STRING" id="1672749.BJF92_15015"/>
<evidence type="ECO:0000256" key="1">
    <source>
        <dbReference type="SAM" id="SignalP"/>
    </source>
</evidence>
<dbReference type="Pfam" id="PF06057">
    <property type="entry name" value="VirJ"/>
    <property type="match status" value="1"/>
</dbReference>
<feature type="chain" id="PRO_5010221579" evidence="1">
    <location>
        <begin position="23"/>
        <end position="462"/>
    </location>
</feature>